<organism evidence="10 11">
    <name type="scientific">Petromyzon marinus</name>
    <name type="common">Sea lamprey</name>
    <dbReference type="NCBI Taxonomy" id="7757"/>
    <lineage>
        <taxon>Eukaryota</taxon>
        <taxon>Metazoa</taxon>
        <taxon>Chordata</taxon>
        <taxon>Craniata</taxon>
        <taxon>Vertebrata</taxon>
        <taxon>Cyclostomata</taxon>
        <taxon>Hyperoartia</taxon>
        <taxon>Petromyzontiformes</taxon>
        <taxon>Petromyzontidae</taxon>
        <taxon>Petromyzon</taxon>
    </lineage>
</organism>
<keyword evidence="2" id="KW-0489">Methyltransferase</keyword>
<comment type="catalytic activity">
    <reaction evidence="6">
        <text>an adenosine in mRNA + S-adenosyl-L-methionine = an N(1)-methyladenosine in mRNA + S-adenosyl-L-homocysteine + H(+)</text>
        <dbReference type="Rhea" id="RHEA:55392"/>
        <dbReference type="Rhea" id="RHEA-COMP:12414"/>
        <dbReference type="Rhea" id="RHEA-COMP:12415"/>
        <dbReference type="ChEBI" id="CHEBI:15378"/>
        <dbReference type="ChEBI" id="CHEBI:57856"/>
        <dbReference type="ChEBI" id="CHEBI:59789"/>
        <dbReference type="ChEBI" id="CHEBI:74411"/>
        <dbReference type="ChEBI" id="CHEBI:74491"/>
    </reaction>
</comment>
<keyword evidence="10" id="KW-1185">Reference proteome</keyword>
<feature type="compositionally biased region" description="Basic and acidic residues" evidence="7">
    <location>
        <begin position="510"/>
        <end position="521"/>
    </location>
</feature>
<dbReference type="GeneID" id="116951143"/>
<dbReference type="PANTHER" id="PTHR12133">
    <property type="entry name" value="TRNA (ADENINE(58)-N(1))-METHYLTRANSFERASE"/>
    <property type="match status" value="1"/>
</dbReference>
<sequence length="556" mass="59442">MSWGGAARAALASAPLRPQLGALAVGSRGGLAGSRAVAASSRGLLARAPVTSRGEFGGSRVPVTSRGLLARAPGTSRGLASRAGSHPDDIESEGRGASDVTESQVADAASSPLVRRGTWRRSLSPAARLATLLGPQSLSPDAESAGQEAQGQGSYPSNETQPDTSIKGVDEDTQHGARHTDDESRPNVAHAGKEMEPSSAHAAEEMVALRNGPCVKPHPKEPKMGGEGREGACAVRDDRPLGSAERCLGVGDLVLVENRKGNVVKMQKMLKLKEGKRLHTMWGSLQHSDLVGRMPGVAVKASEGALFVVRRPSLYEFTLFMSRTATIAYPKDVSAMLMHLDLRPGDVVLEAGSGSGAMTLMLSGAVWEPGHVVSCDVREDHLHVAQRNVASWRSAWEQARGVDSWPRNISFLKADVLRDTHLTHQYTYDAVVLDMLNVHLAVSCVLPALKPGGVIMIYVANITQAVDVAATVRSERLPVSVELVLEVSHRSWVIIPALHRDGSPYTRPTRVGEPDKGDGGFEKPSLQNPRPFVCRPNSEQYGHTAFLIKLRKILPE</sequence>
<dbReference type="FunFam" id="3.10.330.20:FF:000003">
    <property type="entry name" value="tRNA (Adenine(58)-N(1))-methyltransferase, mitochondrial isoform X1"/>
    <property type="match status" value="1"/>
</dbReference>
<feature type="region of interest" description="Disordered" evidence="7">
    <location>
        <begin position="504"/>
        <end position="529"/>
    </location>
</feature>
<dbReference type="SUPFAM" id="SSF53335">
    <property type="entry name" value="S-adenosyl-L-methionine-dependent methyltransferases"/>
    <property type="match status" value="1"/>
</dbReference>
<dbReference type="Gene3D" id="3.40.50.150">
    <property type="entry name" value="Vaccinia Virus protein VP39"/>
    <property type="match status" value="1"/>
</dbReference>
<evidence type="ECO:0000256" key="3">
    <source>
        <dbReference type="ARBA" id="ARBA00022679"/>
    </source>
</evidence>
<feature type="domain" description="tRNA (adenine(58)-N(1))-methyltransferase catalytic subunit TRM61 C-terminal" evidence="8">
    <location>
        <begin position="317"/>
        <end position="492"/>
    </location>
</feature>
<name>A0AAJ7TWH1_PETMA</name>
<feature type="compositionally biased region" description="Basic and acidic residues" evidence="7">
    <location>
        <begin position="168"/>
        <end position="196"/>
    </location>
</feature>
<evidence type="ECO:0000256" key="5">
    <source>
        <dbReference type="ARBA" id="ARBA00022694"/>
    </source>
</evidence>
<evidence type="ECO:0000259" key="9">
    <source>
        <dbReference type="Pfam" id="PF21985"/>
    </source>
</evidence>
<keyword evidence="5" id="KW-0819">tRNA processing</keyword>
<keyword evidence="4" id="KW-0949">S-adenosyl-L-methionine</keyword>
<feature type="compositionally biased region" description="Polar residues" evidence="7">
    <location>
        <begin position="147"/>
        <end position="164"/>
    </location>
</feature>
<dbReference type="PROSITE" id="PS51620">
    <property type="entry name" value="SAM_TRM61"/>
    <property type="match status" value="1"/>
</dbReference>
<evidence type="ECO:0000256" key="1">
    <source>
        <dbReference type="ARBA" id="ARBA00012796"/>
    </source>
</evidence>
<dbReference type="RefSeq" id="XP_032825491.1">
    <property type="nucleotide sequence ID" value="XM_032969600.1"/>
</dbReference>
<dbReference type="Gene3D" id="3.10.330.20">
    <property type="match status" value="1"/>
</dbReference>
<dbReference type="Pfam" id="PF21985">
    <property type="entry name" value="TR61B_FKBP-like"/>
    <property type="match status" value="1"/>
</dbReference>
<accession>A0AAJ7TWH1</accession>
<dbReference type="GO" id="GO:0160107">
    <property type="term" value="F:tRNA (adenine(58)-N1)-methyltransferase activity"/>
    <property type="evidence" value="ECO:0007669"/>
    <property type="project" value="UniProtKB-EC"/>
</dbReference>
<dbReference type="InterPro" id="IPR014816">
    <property type="entry name" value="tRNA_MeTrfase_Gcd14"/>
</dbReference>
<evidence type="ECO:0000259" key="8">
    <source>
        <dbReference type="Pfam" id="PF08704"/>
    </source>
</evidence>
<evidence type="ECO:0000256" key="7">
    <source>
        <dbReference type="SAM" id="MobiDB-lite"/>
    </source>
</evidence>
<feature type="compositionally biased region" description="Basic and acidic residues" evidence="7">
    <location>
        <begin position="218"/>
        <end position="232"/>
    </location>
</feature>
<feature type="region of interest" description="Disordered" evidence="7">
    <location>
        <begin position="136"/>
        <end position="232"/>
    </location>
</feature>
<dbReference type="EC" id="2.1.1.220" evidence="1"/>
<evidence type="ECO:0000256" key="4">
    <source>
        <dbReference type="ARBA" id="ARBA00022691"/>
    </source>
</evidence>
<reference evidence="11" key="1">
    <citation type="submission" date="2025-08" db="UniProtKB">
        <authorList>
            <consortium name="RefSeq"/>
        </authorList>
    </citation>
    <scope>IDENTIFICATION</scope>
    <source>
        <tissue evidence="11">Sperm</tissue>
    </source>
</reference>
<evidence type="ECO:0000313" key="10">
    <source>
        <dbReference type="Proteomes" id="UP001318040"/>
    </source>
</evidence>
<dbReference type="Pfam" id="PF08704">
    <property type="entry name" value="GCD14"/>
    <property type="match status" value="1"/>
</dbReference>
<evidence type="ECO:0000256" key="2">
    <source>
        <dbReference type="ARBA" id="ARBA00022603"/>
    </source>
</evidence>
<feature type="domain" description="TR61B FKBP-like" evidence="9">
    <location>
        <begin position="250"/>
        <end position="304"/>
    </location>
</feature>
<keyword evidence="3" id="KW-0808">Transferase</keyword>
<dbReference type="AlphaFoldDB" id="A0AAJ7TWH1"/>
<dbReference type="Proteomes" id="UP001318040">
    <property type="component" value="Chromosome 42"/>
</dbReference>
<dbReference type="CDD" id="cd02440">
    <property type="entry name" value="AdoMet_MTases"/>
    <property type="match status" value="1"/>
</dbReference>
<dbReference type="PANTHER" id="PTHR12133:SF1">
    <property type="entry name" value="TRNA (ADENINE(58)-N(1))-METHYLTRANSFERASE, MITOCHONDRIAL"/>
    <property type="match status" value="1"/>
</dbReference>
<proteinExistence type="predicted"/>
<dbReference type="GO" id="GO:0030488">
    <property type="term" value="P:tRNA methylation"/>
    <property type="evidence" value="ECO:0007669"/>
    <property type="project" value="InterPro"/>
</dbReference>
<protein>
    <recommendedName>
        <fullName evidence="1">tRNA (adenine(58)-N(1))-methyltransferase</fullName>
        <ecNumber evidence="1">2.1.1.220</ecNumber>
    </recommendedName>
</protein>
<dbReference type="InterPro" id="IPR029063">
    <property type="entry name" value="SAM-dependent_MTases_sf"/>
</dbReference>
<evidence type="ECO:0000256" key="6">
    <source>
        <dbReference type="ARBA" id="ARBA00048481"/>
    </source>
</evidence>
<dbReference type="GO" id="GO:0005739">
    <property type="term" value="C:mitochondrion"/>
    <property type="evidence" value="ECO:0007669"/>
    <property type="project" value="TreeGrafter"/>
</dbReference>
<feature type="region of interest" description="Disordered" evidence="7">
    <location>
        <begin position="48"/>
        <end position="117"/>
    </location>
</feature>
<dbReference type="GO" id="GO:0031515">
    <property type="term" value="C:tRNA (m1A) methyltransferase complex"/>
    <property type="evidence" value="ECO:0007669"/>
    <property type="project" value="InterPro"/>
</dbReference>
<dbReference type="InterPro" id="IPR054151">
    <property type="entry name" value="TR61B_FKBP-like"/>
</dbReference>
<dbReference type="KEGG" id="pmrn:116951143"/>
<feature type="compositionally biased region" description="Basic and acidic residues" evidence="7">
    <location>
        <begin position="85"/>
        <end position="96"/>
    </location>
</feature>
<dbReference type="InterPro" id="IPR049470">
    <property type="entry name" value="TRM61_C"/>
</dbReference>
<gene>
    <name evidence="11" type="primary">TRMT61B</name>
</gene>
<evidence type="ECO:0000313" key="11">
    <source>
        <dbReference type="RefSeq" id="XP_032825491.1"/>
    </source>
</evidence>